<sequence length="93" mass="10790">MIEWICKTCKKYKRFNPNTLKLGQIVSFYQYDVIAGKLNSLIKKGVILRIKNKILTVLDNGLILYFKDTQVYPLDAPAQLVYKIFGECRCLGR</sequence>
<organism evidence="1 2">
    <name type="scientific">Acinetobacter vivianii</name>
    <dbReference type="NCBI Taxonomy" id="1776742"/>
    <lineage>
        <taxon>Bacteria</taxon>
        <taxon>Pseudomonadati</taxon>
        <taxon>Pseudomonadota</taxon>
        <taxon>Gammaproteobacteria</taxon>
        <taxon>Moraxellales</taxon>
        <taxon>Moraxellaceae</taxon>
        <taxon>Acinetobacter</taxon>
    </lineage>
</organism>
<proteinExistence type="predicted"/>
<reference evidence="1" key="1">
    <citation type="journal article" date="2022" name="Front Environ Sci">
        <title>Complete genome sequence analysis of a novel alkane-degrading bacterial strain, Acinetobacter vivianii KJ-1, and its diesel degradation ability.</title>
        <authorList>
            <person name="Zhang Y."/>
            <person name="Song F."/>
            <person name="Wang J."/>
            <person name="Zhao Q."/>
            <person name="Zheng L."/>
            <person name="Wang Z."/>
            <person name="Zhang X."/>
            <person name="Gao Y."/>
            <person name="Chen G."/>
            <person name="Huang Y."/>
        </authorList>
    </citation>
    <scope>NUCLEOTIDE SEQUENCE</scope>
    <source>
        <strain evidence="1">KJ-1</strain>
    </source>
</reference>
<dbReference type="RefSeq" id="WP_123774685.1">
    <property type="nucleotide sequence ID" value="NZ_CP085083.1"/>
</dbReference>
<protein>
    <submittedName>
        <fullName evidence="1">Uncharacterized protein</fullName>
    </submittedName>
</protein>
<reference evidence="1" key="2">
    <citation type="submission" date="2023-02" db="EMBL/GenBank/DDBJ databases">
        <authorList>
            <person name="Huang Y."/>
            <person name="Zhang Y."/>
            <person name="Zhang T."/>
            <person name="Wang J."/>
        </authorList>
    </citation>
    <scope>NUCLEOTIDE SEQUENCE</scope>
    <source>
        <strain evidence="1">KJ-1</strain>
    </source>
</reference>
<accession>A0AAJ6P460</accession>
<name>A0AAJ6P460_9GAMM</name>
<gene>
    <name evidence="1" type="ORF">LF296_12150</name>
</gene>
<dbReference type="AlphaFoldDB" id="A0AAJ6P460"/>
<dbReference type="Proteomes" id="UP001199528">
    <property type="component" value="Chromosome"/>
</dbReference>
<dbReference type="EMBL" id="CP085083">
    <property type="protein sequence ID" value="WDZ50075.1"/>
    <property type="molecule type" value="Genomic_DNA"/>
</dbReference>
<evidence type="ECO:0000313" key="1">
    <source>
        <dbReference type="EMBL" id="WDZ50075.1"/>
    </source>
</evidence>
<evidence type="ECO:0000313" key="2">
    <source>
        <dbReference type="Proteomes" id="UP001199528"/>
    </source>
</evidence>
<dbReference type="KEGG" id="aviv:LF296_12150"/>